<dbReference type="AlphaFoldDB" id="A0A2L0PTA1"/>
<dbReference type="Proteomes" id="UP000060602">
    <property type="component" value="Chromosome"/>
</dbReference>
<evidence type="ECO:0000256" key="1">
    <source>
        <dbReference type="SAM" id="MobiDB-lite"/>
    </source>
</evidence>
<evidence type="ECO:0000313" key="3">
    <source>
        <dbReference type="Proteomes" id="UP000060602"/>
    </source>
</evidence>
<reference evidence="3" key="1">
    <citation type="submission" date="2015-12" db="EMBL/GenBank/DDBJ databases">
        <title>FDA dAtabase for Regulatory Grade micrObial Sequences (FDA-ARGOS): Supporting development and validation of Infectious Disease Dx tests.</title>
        <authorList>
            <person name="Case J."/>
            <person name="Tallon L."/>
            <person name="Sadzewicz L."/>
            <person name="Sengamalay N."/>
            <person name="Ott S."/>
            <person name="Godinez A."/>
            <person name="Nagaraj S."/>
            <person name="Nadendla S."/>
            <person name="Sichtig H."/>
        </authorList>
    </citation>
    <scope>NUCLEOTIDE SEQUENCE [LARGE SCALE GENOMIC DNA]</scope>
    <source>
        <strain evidence="3">FDAARGOS_147</strain>
    </source>
</reference>
<feature type="compositionally biased region" description="Basic and acidic residues" evidence="1">
    <location>
        <begin position="66"/>
        <end position="78"/>
    </location>
</feature>
<name>A0A2L0PTA1_ALCXX</name>
<proteinExistence type="predicted"/>
<feature type="compositionally biased region" description="Basic and acidic residues" evidence="1">
    <location>
        <begin position="34"/>
        <end position="47"/>
    </location>
</feature>
<sequence>MNSSRKSDPNTPDRPAAPEPSKEDQVDVASRVQEGLKEANKASRTDSRTPPTGHKATQFDGSPNPRADEDTEVLKPADDTAAVMPKRRGPKNSE</sequence>
<gene>
    <name evidence="2" type="ORF">AL504_31230</name>
</gene>
<feature type="region of interest" description="Disordered" evidence="1">
    <location>
        <begin position="1"/>
        <end position="94"/>
    </location>
</feature>
<feature type="compositionally biased region" description="Basic residues" evidence="1">
    <location>
        <begin position="85"/>
        <end position="94"/>
    </location>
</feature>
<dbReference type="EMBL" id="CP014060">
    <property type="protein sequence ID" value="AUZ17951.1"/>
    <property type="molecule type" value="Genomic_DNA"/>
</dbReference>
<accession>A0A2L0PTA1</accession>
<organism evidence="2 3">
    <name type="scientific">Alcaligenes xylosoxydans xylosoxydans</name>
    <name type="common">Achromobacter xylosoxidans</name>
    <dbReference type="NCBI Taxonomy" id="85698"/>
    <lineage>
        <taxon>Bacteria</taxon>
        <taxon>Pseudomonadati</taxon>
        <taxon>Pseudomonadota</taxon>
        <taxon>Betaproteobacteria</taxon>
        <taxon>Burkholderiales</taxon>
        <taxon>Alcaligenaceae</taxon>
        <taxon>Achromobacter</taxon>
    </lineage>
</organism>
<protein>
    <submittedName>
        <fullName evidence="2">Uncharacterized protein</fullName>
    </submittedName>
</protein>
<evidence type="ECO:0000313" key="2">
    <source>
        <dbReference type="EMBL" id="AUZ17951.1"/>
    </source>
</evidence>
<dbReference type="RefSeq" id="WP_081104949.1">
    <property type="nucleotide sequence ID" value="NZ_CP014060.2"/>
</dbReference>